<protein>
    <submittedName>
        <fullName evidence="5">PAS domain-containing protein</fullName>
    </submittedName>
</protein>
<dbReference type="InterPro" id="IPR000014">
    <property type="entry name" value="PAS"/>
</dbReference>
<dbReference type="CDD" id="cd00130">
    <property type="entry name" value="PAS"/>
    <property type="match status" value="1"/>
</dbReference>
<gene>
    <name evidence="5" type="ORF">DFR58_11047</name>
</gene>
<comment type="caution">
    <text evidence="5">The sequence shown here is derived from an EMBL/GenBank/DDBJ whole genome shotgun (WGS) entry which is preliminary data.</text>
</comment>
<dbReference type="InterPro" id="IPR036388">
    <property type="entry name" value="WH-like_DNA-bd_sf"/>
</dbReference>
<sequence>MIPESQDWINIPEIKKFKMDSLMEDLSDGLLTSLLTLVQDGICFLDKDLNIIYINPTILCWYPDYVPTKGRKCYAVYHHRSEPCDECPVLKAIKDKNPTTGIVPFENSKAAFGWQQIYCTPILDNDNEVILAIEYIRDISKFKHLELSSELIESQNKLLMGFLEEKRKEKEIMERNFAVNIDRIIQPVLRYLENVLDAEAMNIVKRQLDLSTHTITEKKEYLFERLSPKEIQIAKLIVENKLSKEIADQLQITKKAVDFHRTNIRKKLNLSPEVNLQRYIEMNM</sequence>
<evidence type="ECO:0000313" key="6">
    <source>
        <dbReference type="Proteomes" id="UP000253034"/>
    </source>
</evidence>
<keyword evidence="6" id="KW-1185">Reference proteome</keyword>
<keyword evidence="1" id="KW-0805">Transcription regulation</keyword>
<dbReference type="InterPro" id="IPR016032">
    <property type="entry name" value="Sig_transdc_resp-reg_C-effctor"/>
</dbReference>
<reference evidence="5 6" key="1">
    <citation type="submission" date="2018-07" db="EMBL/GenBank/DDBJ databases">
        <title>Genomic Encyclopedia of Type Strains, Phase IV (KMG-IV): sequencing the most valuable type-strain genomes for metagenomic binning, comparative biology and taxonomic classification.</title>
        <authorList>
            <person name="Goeker M."/>
        </authorList>
    </citation>
    <scope>NUCLEOTIDE SEQUENCE [LARGE SCALE GENOMIC DNA]</scope>
    <source>
        <strain evidence="5 6">DSM 27016</strain>
    </source>
</reference>
<dbReference type="OrthoDB" id="505470at2"/>
<dbReference type="Proteomes" id="UP000253034">
    <property type="component" value="Unassembled WGS sequence"/>
</dbReference>
<dbReference type="SMART" id="SM00421">
    <property type="entry name" value="HTH_LUXR"/>
    <property type="match status" value="1"/>
</dbReference>
<dbReference type="PROSITE" id="PS50043">
    <property type="entry name" value="HTH_LUXR_2"/>
    <property type="match status" value="1"/>
</dbReference>
<dbReference type="Gene3D" id="3.30.450.20">
    <property type="entry name" value="PAS domain"/>
    <property type="match status" value="1"/>
</dbReference>
<evidence type="ECO:0000256" key="1">
    <source>
        <dbReference type="ARBA" id="ARBA00023015"/>
    </source>
</evidence>
<dbReference type="CDD" id="cd06170">
    <property type="entry name" value="LuxR_C_like"/>
    <property type="match status" value="1"/>
</dbReference>
<name>A0A369BA41_9FIRM</name>
<keyword evidence="2" id="KW-0238">DNA-binding</keyword>
<dbReference type="InterPro" id="IPR013656">
    <property type="entry name" value="PAS_4"/>
</dbReference>
<dbReference type="InterPro" id="IPR000792">
    <property type="entry name" value="Tscrpt_reg_LuxR_C"/>
</dbReference>
<dbReference type="SUPFAM" id="SSF55785">
    <property type="entry name" value="PYP-like sensor domain (PAS domain)"/>
    <property type="match status" value="1"/>
</dbReference>
<keyword evidence="3" id="KW-0804">Transcription</keyword>
<proteinExistence type="predicted"/>
<dbReference type="Gene3D" id="1.10.10.10">
    <property type="entry name" value="Winged helix-like DNA-binding domain superfamily/Winged helix DNA-binding domain"/>
    <property type="match status" value="1"/>
</dbReference>
<organism evidence="5 6">
    <name type="scientific">Anaerobacterium chartisolvens</name>
    <dbReference type="NCBI Taxonomy" id="1297424"/>
    <lineage>
        <taxon>Bacteria</taxon>
        <taxon>Bacillati</taxon>
        <taxon>Bacillota</taxon>
        <taxon>Clostridia</taxon>
        <taxon>Eubacteriales</taxon>
        <taxon>Oscillospiraceae</taxon>
        <taxon>Anaerobacterium</taxon>
    </lineage>
</organism>
<dbReference type="PANTHER" id="PTHR44688">
    <property type="entry name" value="DNA-BINDING TRANSCRIPTIONAL ACTIVATOR DEVR_DOSR"/>
    <property type="match status" value="1"/>
</dbReference>
<dbReference type="GO" id="GO:0003677">
    <property type="term" value="F:DNA binding"/>
    <property type="evidence" value="ECO:0007669"/>
    <property type="project" value="UniProtKB-KW"/>
</dbReference>
<evidence type="ECO:0000313" key="5">
    <source>
        <dbReference type="EMBL" id="RCX16554.1"/>
    </source>
</evidence>
<dbReference type="RefSeq" id="WP_114297718.1">
    <property type="nucleotide sequence ID" value="NZ_QPJT01000010.1"/>
</dbReference>
<dbReference type="InterPro" id="IPR035965">
    <property type="entry name" value="PAS-like_dom_sf"/>
</dbReference>
<dbReference type="Pfam" id="PF00196">
    <property type="entry name" value="GerE"/>
    <property type="match status" value="1"/>
</dbReference>
<dbReference type="EMBL" id="QPJT01000010">
    <property type="protein sequence ID" value="RCX16554.1"/>
    <property type="molecule type" value="Genomic_DNA"/>
</dbReference>
<dbReference type="Pfam" id="PF08448">
    <property type="entry name" value="PAS_4"/>
    <property type="match status" value="1"/>
</dbReference>
<dbReference type="GO" id="GO:0006355">
    <property type="term" value="P:regulation of DNA-templated transcription"/>
    <property type="evidence" value="ECO:0007669"/>
    <property type="project" value="InterPro"/>
</dbReference>
<evidence type="ECO:0000256" key="3">
    <source>
        <dbReference type="ARBA" id="ARBA00023163"/>
    </source>
</evidence>
<dbReference type="PRINTS" id="PR00038">
    <property type="entry name" value="HTHLUXR"/>
</dbReference>
<dbReference type="PANTHER" id="PTHR44688:SF16">
    <property type="entry name" value="DNA-BINDING TRANSCRIPTIONAL ACTIVATOR DEVR_DOSR"/>
    <property type="match status" value="1"/>
</dbReference>
<dbReference type="SUPFAM" id="SSF46894">
    <property type="entry name" value="C-terminal effector domain of the bipartite response regulators"/>
    <property type="match status" value="1"/>
</dbReference>
<evidence type="ECO:0000256" key="2">
    <source>
        <dbReference type="ARBA" id="ARBA00023125"/>
    </source>
</evidence>
<accession>A0A369BA41</accession>
<evidence type="ECO:0000259" key="4">
    <source>
        <dbReference type="PROSITE" id="PS50043"/>
    </source>
</evidence>
<dbReference type="AlphaFoldDB" id="A0A369BA41"/>
<feature type="domain" description="HTH luxR-type" evidence="4">
    <location>
        <begin position="219"/>
        <end position="284"/>
    </location>
</feature>